<dbReference type="EMBL" id="JAMBQA010000001">
    <property type="protein sequence ID" value="MDG0844836.1"/>
    <property type="molecule type" value="Genomic_DNA"/>
</dbReference>
<evidence type="ECO:0000313" key="1">
    <source>
        <dbReference type="EMBL" id="MDG0844836.1"/>
    </source>
</evidence>
<protein>
    <submittedName>
        <fullName evidence="1">Uncharacterized protein</fullName>
    </submittedName>
</protein>
<name>A0A9X4L0Y1_9STAP</name>
<proteinExistence type="predicted"/>
<organism evidence="1 2">
    <name type="scientific">Staphylococcus equorum</name>
    <dbReference type="NCBI Taxonomy" id="246432"/>
    <lineage>
        <taxon>Bacteria</taxon>
        <taxon>Bacillati</taxon>
        <taxon>Bacillota</taxon>
        <taxon>Bacilli</taxon>
        <taxon>Bacillales</taxon>
        <taxon>Staphylococcaceae</taxon>
        <taxon>Staphylococcus</taxon>
    </lineage>
</organism>
<dbReference type="RefSeq" id="WP_277582745.1">
    <property type="nucleotide sequence ID" value="NZ_JAMBPY010000001.1"/>
</dbReference>
<gene>
    <name evidence="1" type="ORF">M4L89_01085</name>
</gene>
<comment type="caution">
    <text evidence="1">The sequence shown here is derived from an EMBL/GenBank/DDBJ whole genome shotgun (WGS) entry which is preliminary data.</text>
</comment>
<keyword evidence="2" id="KW-1185">Reference proteome</keyword>
<sequence>MAYKPKREYVIYKGDEVICGGTAKEVMEKLNIKSSTFRRMASGLSKREESPQFEKLIAESVSVAELEKELGVVLY</sequence>
<dbReference type="Proteomes" id="UP001152422">
    <property type="component" value="Unassembled WGS sequence"/>
</dbReference>
<evidence type="ECO:0000313" key="2">
    <source>
        <dbReference type="Proteomes" id="UP001152422"/>
    </source>
</evidence>
<accession>A0A9X4L0Y1</accession>
<reference evidence="1" key="1">
    <citation type="submission" date="2022-05" db="EMBL/GenBank/DDBJ databases">
        <title>Comparative genomics of Staphylococcus equorum isolates.</title>
        <authorList>
            <person name="Luelf R.H."/>
        </authorList>
    </citation>
    <scope>NUCLEOTIDE SEQUENCE</scope>
    <source>
        <strain evidence="1">TMW 2.2497</strain>
    </source>
</reference>
<dbReference type="AlphaFoldDB" id="A0A9X4L0Y1"/>